<comment type="cofactor">
    <cofactor evidence="11">
        <name>Mg(2+)</name>
        <dbReference type="ChEBI" id="CHEBI:18420"/>
    </cofactor>
    <text evidence="11">Binds 1 Mg(2+) ion per subunit.</text>
</comment>
<evidence type="ECO:0000313" key="12">
    <source>
        <dbReference type="EMBL" id="MBC5752747.1"/>
    </source>
</evidence>
<proteinExistence type="inferred from homology"/>
<dbReference type="CDD" id="cd00464">
    <property type="entry name" value="SK"/>
    <property type="match status" value="1"/>
</dbReference>
<gene>
    <name evidence="11" type="primary">aroK</name>
    <name evidence="12" type="ORF">H8Z76_01690</name>
</gene>
<feature type="binding site" evidence="11">
    <location>
        <position position="83"/>
    </location>
    <ligand>
        <name>substrate</name>
    </ligand>
</feature>
<dbReference type="Pfam" id="PF01202">
    <property type="entry name" value="SKI"/>
    <property type="match status" value="1"/>
</dbReference>
<dbReference type="HAMAP" id="MF_00109">
    <property type="entry name" value="Shikimate_kinase"/>
    <property type="match status" value="1"/>
</dbReference>
<keyword evidence="13" id="KW-1185">Reference proteome</keyword>
<keyword evidence="11" id="KW-0963">Cytoplasm</keyword>
<dbReference type="InterPro" id="IPR027417">
    <property type="entry name" value="P-loop_NTPase"/>
</dbReference>
<keyword evidence="5 11" id="KW-0808">Transferase</keyword>
<dbReference type="RefSeq" id="WP_022515525.1">
    <property type="nucleotide sequence ID" value="NZ_JACOQH010000001.1"/>
</dbReference>
<evidence type="ECO:0000256" key="10">
    <source>
        <dbReference type="ARBA" id="ARBA00048567"/>
    </source>
</evidence>
<keyword evidence="11" id="KW-0479">Metal-binding</keyword>
<dbReference type="PRINTS" id="PR01100">
    <property type="entry name" value="SHIKIMTKNASE"/>
</dbReference>
<dbReference type="InterPro" id="IPR000623">
    <property type="entry name" value="Shikimate_kinase/TSH1"/>
</dbReference>
<comment type="subcellular location">
    <subcellularLocation>
        <location evidence="11">Cytoplasm</location>
    </subcellularLocation>
</comment>
<feature type="binding site" evidence="11">
    <location>
        <position position="121"/>
    </location>
    <ligand>
        <name>ATP</name>
        <dbReference type="ChEBI" id="CHEBI:30616"/>
    </ligand>
</feature>
<comment type="catalytic activity">
    <reaction evidence="10 11">
        <text>shikimate + ATP = 3-phosphoshikimate + ADP + H(+)</text>
        <dbReference type="Rhea" id="RHEA:13121"/>
        <dbReference type="ChEBI" id="CHEBI:15378"/>
        <dbReference type="ChEBI" id="CHEBI:30616"/>
        <dbReference type="ChEBI" id="CHEBI:36208"/>
        <dbReference type="ChEBI" id="CHEBI:145989"/>
        <dbReference type="ChEBI" id="CHEBI:456216"/>
        <dbReference type="EC" id="2.7.1.71"/>
    </reaction>
</comment>
<evidence type="ECO:0000256" key="5">
    <source>
        <dbReference type="ARBA" id="ARBA00022679"/>
    </source>
</evidence>
<keyword evidence="7 11" id="KW-0418">Kinase</keyword>
<comment type="caution">
    <text evidence="11">Lacks conserved residue(s) required for the propagation of feature annotation.</text>
</comment>
<reference evidence="12 13" key="1">
    <citation type="submission" date="2020-08" db="EMBL/GenBank/DDBJ databases">
        <title>Genome public.</title>
        <authorList>
            <person name="Liu C."/>
            <person name="Sun Q."/>
        </authorList>
    </citation>
    <scope>NUCLEOTIDE SEQUENCE [LARGE SCALE GENOMIC DNA]</scope>
    <source>
        <strain evidence="12 13">BX0805</strain>
    </source>
</reference>
<evidence type="ECO:0000256" key="2">
    <source>
        <dbReference type="ARBA" id="ARBA00006997"/>
    </source>
</evidence>
<keyword evidence="11" id="KW-0460">Magnesium</keyword>
<accession>A0ABR7I713</accession>
<feature type="binding site" evidence="11">
    <location>
        <position position="19"/>
    </location>
    <ligand>
        <name>Mg(2+)</name>
        <dbReference type="ChEBI" id="CHEBI:18420"/>
    </ligand>
</feature>
<keyword evidence="4 11" id="KW-0028">Amino-acid biosynthesis</keyword>
<evidence type="ECO:0000256" key="4">
    <source>
        <dbReference type="ARBA" id="ARBA00022605"/>
    </source>
</evidence>
<dbReference type="Gene3D" id="3.40.50.300">
    <property type="entry name" value="P-loop containing nucleotide triphosphate hydrolases"/>
    <property type="match status" value="1"/>
</dbReference>
<organism evidence="12 13">
    <name type="scientific">Roseburia yibonii</name>
    <dbReference type="NCBI Taxonomy" id="2763063"/>
    <lineage>
        <taxon>Bacteria</taxon>
        <taxon>Bacillati</taxon>
        <taxon>Bacillota</taxon>
        <taxon>Clostridia</taxon>
        <taxon>Lachnospirales</taxon>
        <taxon>Lachnospiraceae</taxon>
        <taxon>Roseburia</taxon>
    </lineage>
</organism>
<evidence type="ECO:0000256" key="8">
    <source>
        <dbReference type="ARBA" id="ARBA00022840"/>
    </source>
</evidence>
<dbReference type="SUPFAM" id="SSF52540">
    <property type="entry name" value="P-loop containing nucleoside triphosphate hydrolases"/>
    <property type="match status" value="1"/>
</dbReference>
<keyword evidence="9 11" id="KW-0057">Aromatic amino acid biosynthesis</keyword>
<sequence length="171" mass="19031">MKKLEENIFLIGFMGAGKSTVAAELERQLHIPRAEMDALIVEREGMAISDIFAEKGETYFRDAETALLKDLTEKKGIIISCGGGAVMRDENAALMKQCGKIVLLTATPETIYERVKDSTDRPILNGNMNVDYIRELMEKRKDRYLAVADVVVATDQKSAEEITREILAAFA</sequence>
<dbReference type="InterPro" id="IPR023000">
    <property type="entry name" value="Shikimate_kinase_CS"/>
</dbReference>
<dbReference type="PANTHER" id="PTHR21087">
    <property type="entry name" value="SHIKIMATE KINASE"/>
    <property type="match status" value="1"/>
</dbReference>
<comment type="function">
    <text evidence="11">Catalyzes the specific phosphorylation of the 3-hydroxyl group of shikimic acid using ATP as a cosubstrate.</text>
</comment>
<evidence type="ECO:0000256" key="6">
    <source>
        <dbReference type="ARBA" id="ARBA00022741"/>
    </source>
</evidence>
<dbReference type="InterPro" id="IPR031322">
    <property type="entry name" value="Shikimate/glucono_kinase"/>
</dbReference>
<comment type="caution">
    <text evidence="12">The sequence shown here is derived from an EMBL/GenBank/DDBJ whole genome shotgun (WGS) entry which is preliminary data.</text>
</comment>
<keyword evidence="6 11" id="KW-0547">Nucleotide-binding</keyword>
<comment type="similarity">
    <text evidence="2 11">Belongs to the shikimate kinase family.</text>
</comment>
<comment type="subunit">
    <text evidence="11">Monomer.</text>
</comment>
<keyword evidence="8 11" id="KW-0067">ATP-binding</keyword>
<feature type="binding site" evidence="11">
    <location>
        <begin position="15"/>
        <end position="20"/>
    </location>
    <ligand>
        <name>ATP</name>
        <dbReference type="ChEBI" id="CHEBI:30616"/>
    </ligand>
</feature>
<evidence type="ECO:0000256" key="3">
    <source>
        <dbReference type="ARBA" id="ARBA00012154"/>
    </source>
</evidence>
<dbReference type="GO" id="GO:0016301">
    <property type="term" value="F:kinase activity"/>
    <property type="evidence" value="ECO:0007669"/>
    <property type="project" value="UniProtKB-KW"/>
</dbReference>
<evidence type="ECO:0000256" key="1">
    <source>
        <dbReference type="ARBA" id="ARBA00004842"/>
    </source>
</evidence>
<comment type="pathway">
    <text evidence="1 11">Metabolic intermediate biosynthesis; chorismate biosynthesis; chorismate from D-erythrose 4-phosphate and phosphoenolpyruvate: step 5/7.</text>
</comment>
<evidence type="ECO:0000256" key="7">
    <source>
        <dbReference type="ARBA" id="ARBA00022777"/>
    </source>
</evidence>
<protein>
    <recommendedName>
        <fullName evidence="3 11">Shikimate kinase</fullName>
        <shortName evidence="11">SK</shortName>
        <ecNumber evidence="3 11">2.7.1.71</ecNumber>
    </recommendedName>
</protein>
<dbReference type="PROSITE" id="PS01128">
    <property type="entry name" value="SHIKIMATE_KINASE"/>
    <property type="match status" value="1"/>
</dbReference>
<evidence type="ECO:0000313" key="13">
    <source>
        <dbReference type="Proteomes" id="UP000621540"/>
    </source>
</evidence>
<dbReference type="Proteomes" id="UP000621540">
    <property type="component" value="Unassembled WGS sequence"/>
</dbReference>
<name>A0ABR7I713_9FIRM</name>
<dbReference type="PANTHER" id="PTHR21087:SF16">
    <property type="entry name" value="SHIKIMATE KINASE 1, CHLOROPLASTIC"/>
    <property type="match status" value="1"/>
</dbReference>
<evidence type="ECO:0000256" key="9">
    <source>
        <dbReference type="ARBA" id="ARBA00023141"/>
    </source>
</evidence>
<dbReference type="EMBL" id="JACOQH010000001">
    <property type="protein sequence ID" value="MBC5752747.1"/>
    <property type="molecule type" value="Genomic_DNA"/>
</dbReference>
<feature type="binding site" evidence="11">
    <location>
        <position position="37"/>
    </location>
    <ligand>
        <name>substrate</name>
    </ligand>
</feature>
<feature type="binding site" evidence="11">
    <location>
        <position position="140"/>
    </location>
    <ligand>
        <name>substrate</name>
    </ligand>
</feature>
<evidence type="ECO:0000256" key="11">
    <source>
        <dbReference type="HAMAP-Rule" id="MF_00109"/>
    </source>
</evidence>
<feature type="binding site" evidence="11">
    <location>
        <position position="61"/>
    </location>
    <ligand>
        <name>substrate</name>
    </ligand>
</feature>
<dbReference type="EC" id="2.7.1.71" evidence="3 11"/>